<evidence type="ECO:0000313" key="3">
    <source>
        <dbReference type="Proteomes" id="UP000653358"/>
    </source>
</evidence>
<dbReference type="EMBL" id="WJBB01000006">
    <property type="protein sequence ID" value="MBC3796802.1"/>
    <property type="molecule type" value="Genomic_DNA"/>
</dbReference>
<feature type="domain" description="DUF1638" evidence="1">
    <location>
        <begin position="29"/>
        <end position="192"/>
    </location>
</feature>
<proteinExistence type="predicted"/>
<gene>
    <name evidence="2" type="ORF">GH807_07025</name>
</gene>
<protein>
    <submittedName>
        <fullName evidence="2">DUF1638 domain-containing protein</fullName>
    </submittedName>
</protein>
<dbReference type="InterPro" id="IPR012437">
    <property type="entry name" value="DUF1638"/>
</dbReference>
<evidence type="ECO:0000259" key="1">
    <source>
        <dbReference type="Pfam" id="PF07796"/>
    </source>
</evidence>
<keyword evidence="3" id="KW-1185">Reference proteome</keyword>
<dbReference type="Proteomes" id="UP000653358">
    <property type="component" value="Unassembled WGS sequence"/>
</dbReference>
<evidence type="ECO:0000313" key="2">
    <source>
        <dbReference type="EMBL" id="MBC3796802.1"/>
    </source>
</evidence>
<reference evidence="2 3" key="1">
    <citation type="journal article" date="2020" name="mSystems">
        <title>Defining Genomic and Predicted Metabolic Features of the Acetobacterium Genus.</title>
        <authorList>
            <person name="Ross D.E."/>
            <person name="Marshall C.W."/>
            <person name="Gulliver D."/>
            <person name="May H.D."/>
            <person name="Norman R.S."/>
        </authorList>
    </citation>
    <scope>NUCLEOTIDE SEQUENCE [LARGE SCALE GENOMIC DNA]</scope>
    <source>
        <strain evidence="2 3">DSM 9173</strain>
    </source>
</reference>
<sequence>MKIKVIACEVMKEEIQAIERLDDLDFEFVSMDFHLYPKKLKTELQRIIDQSQGYDKIILAFGLCGGAANGLKATNCELVIPRVHDCISIFLCPKNGCVCDFKKEIGTFYLSNGWMITEKSILSDYQRILQKFGPQKANKILNRMYDGYKKILFIETGGVRQDEVIRQSKEIAELFKAEYETIQGQSAFIEKIISGPWDEENFITVASQGIITEEDFGINAK</sequence>
<dbReference type="Pfam" id="PF07796">
    <property type="entry name" value="DUF1638"/>
    <property type="match status" value="1"/>
</dbReference>
<name>A0ABR6WJW2_9FIRM</name>
<organism evidence="2 3">
    <name type="scientific">Acetobacterium tundrae</name>
    <dbReference type="NCBI Taxonomy" id="132932"/>
    <lineage>
        <taxon>Bacteria</taxon>
        <taxon>Bacillati</taxon>
        <taxon>Bacillota</taxon>
        <taxon>Clostridia</taxon>
        <taxon>Eubacteriales</taxon>
        <taxon>Eubacteriaceae</taxon>
        <taxon>Acetobacterium</taxon>
    </lineage>
</organism>
<accession>A0ABR6WJW2</accession>
<comment type="caution">
    <text evidence="2">The sequence shown here is derived from an EMBL/GenBank/DDBJ whole genome shotgun (WGS) entry which is preliminary data.</text>
</comment>